<feature type="chain" id="PRO_5029517912" evidence="1">
    <location>
        <begin position="18"/>
        <end position="138"/>
    </location>
</feature>
<dbReference type="Gene3D" id="2.60.120.200">
    <property type="match status" value="1"/>
</dbReference>
<dbReference type="GO" id="GO:0005576">
    <property type="term" value="C:extracellular region"/>
    <property type="evidence" value="ECO:0007669"/>
    <property type="project" value="InterPro"/>
</dbReference>
<proteinExistence type="predicted"/>
<organism evidence="3 4">
    <name type="scientific">Tenuifilum thalassicum</name>
    <dbReference type="NCBI Taxonomy" id="2590900"/>
    <lineage>
        <taxon>Bacteria</taxon>
        <taxon>Pseudomonadati</taxon>
        <taxon>Bacteroidota</taxon>
        <taxon>Bacteroidia</taxon>
        <taxon>Bacteroidales</taxon>
        <taxon>Tenuifilaceae</taxon>
        <taxon>Tenuifilum</taxon>
    </lineage>
</organism>
<keyword evidence="1" id="KW-0732">Signal</keyword>
<feature type="domain" description="Clostridium neurotoxin receptor binding N-terminal" evidence="2">
    <location>
        <begin position="37"/>
        <end position="131"/>
    </location>
</feature>
<keyword evidence="4" id="KW-1185">Reference proteome</keyword>
<dbReference type="Pfam" id="PF07953">
    <property type="entry name" value="Toxin_R_bind_N"/>
    <property type="match status" value="1"/>
</dbReference>
<name>A0A7D3XL71_9BACT</name>
<dbReference type="InterPro" id="IPR013320">
    <property type="entry name" value="ConA-like_dom_sf"/>
</dbReference>
<dbReference type="SUPFAM" id="SSF49899">
    <property type="entry name" value="Concanavalin A-like lectins/glucanases"/>
    <property type="match status" value="1"/>
</dbReference>
<evidence type="ECO:0000313" key="3">
    <source>
        <dbReference type="EMBL" id="QKG79236.1"/>
    </source>
</evidence>
<evidence type="ECO:0000259" key="2">
    <source>
        <dbReference type="Pfam" id="PF07953"/>
    </source>
</evidence>
<reference evidence="3 4" key="1">
    <citation type="submission" date="2019-07" db="EMBL/GenBank/DDBJ databases">
        <title>Thalassofilum flectens gen. nov., sp. nov., a novel moderate thermophilic anaerobe from a shallow sea hot spring in Kunashir Island (Russia), representing a new family in the order Bacteroidales, and proposal of Thalassofilacea fam. nov.</title>
        <authorList>
            <person name="Kochetkova T.V."/>
            <person name="Podosokorskaya O.A."/>
            <person name="Novikov A."/>
            <person name="Elcheninov A.G."/>
            <person name="Toshchakov S.V."/>
            <person name="Kublanov I.V."/>
        </authorList>
    </citation>
    <scope>NUCLEOTIDE SEQUENCE [LARGE SCALE GENOMIC DNA]</scope>
    <source>
        <strain evidence="3 4">38-H</strain>
    </source>
</reference>
<protein>
    <submittedName>
        <fullName evidence="3">LamG domain-containing protein</fullName>
    </submittedName>
</protein>
<evidence type="ECO:0000256" key="1">
    <source>
        <dbReference type="SAM" id="SignalP"/>
    </source>
</evidence>
<dbReference type="GO" id="GO:0004553">
    <property type="term" value="F:hydrolase activity, hydrolyzing O-glycosyl compounds"/>
    <property type="evidence" value="ECO:0007669"/>
    <property type="project" value="UniProtKB-ARBA"/>
</dbReference>
<dbReference type="InterPro" id="IPR012928">
    <property type="entry name" value="Toxin_rcpt-bd_N"/>
</dbReference>
<dbReference type="GO" id="GO:0005975">
    <property type="term" value="P:carbohydrate metabolic process"/>
    <property type="evidence" value="ECO:0007669"/>
    <property type="project" value="UniProtKB-ARBA"/>
</dbReference>
<dbReference type="EMBL" id="CP041345">
    <property type="protein sequence ID" value="QKG79236.1"/>
    <property type="molecule type" value="Genomic_DNA"/>
</dbReference>
<feature type="signal peptide" evidence="1">
    <location>
        <begin position="1"/>
        <end position="17"/>
    </location>
</feature>
<accession>A0A7D3XL71</accession>
<dbReference type="Proteomes" id="UP000500961">
    <property type="component" value="Chromosome"/>
</dbReference>
<evidence type="ECO:0000313" key="4">
    <source>
        <dbReference type="Proteomes" id="UP000500961"/>
    </source>
</evidence>
<sequence length="138" mass="16165">MRRFSVVIMFMFLPVFINICRSQTQLDNALVLYYSMNDTVYDESGHGNFKYITKSEFVPNYFGVPSSALYLDGDSNYIRVSNRTLSHFNKNRKMTISFWVNIPKLNDDNPHVIYSDANDYGWPKILIVKKSLRLVLEM</sequence>
<gene>
    <name evidence="3" type="ORF">FHG85_02810</name>
</gene>
<dbReference type="RefSeq" id="WP_173072800.1">
    <property type="nucleotide sequence ID" value="NZ_CP041345.1"/>
</dbReference>
<dbReference type="AlphaFoldDB" id="A0A7D3XL71"/>
<dbReference type="KEGG" id="ttz:FHG85_02810"/>